<dbReference type="GO" id="GO:0005524">
    <property type="term" value="F:ATP binding"/>
    <property type="evidence" value="ECO:0007669"/>
    <property type="project" value="InterPro"/>
</dbReference>
<dbReference type="Pfam" id="PF00044">
    <property type="entry name" value="Gp_dh_N"/>
    <property type="match status" value="1"/>
</dbReference>
<dbReference type="PROSITE" id="PS00108">
    <property type="entry name" value="PROTEIN_KINASE_ST"/>
    <property type="match status" value="1"/>
</dbReference>
<name>A0AAQ3NQR0_VIGMU</name>
<dbReference type="Gene3D" id="2.40.50.1000">
    <property type="match status" value="1"/>
</dbReference>
<dbReference type="SUPFAM" id="SSF48452">
    <property type="entry name" value="TPR-like"/>
    <property type="match status" value="1"/>
</dbReference>
<dbReference type="InterPro" id="IPR005161">
    <property type="entry name" value="Ku_N"/>
</dbReference>
<reference evidence="4 5" key="1">
    <citation type="journal article" date="2023" name="Life. Sci Alliance">
        <title>Evolutionary insights into 3D genome organization and epigenetic landscape of Vigna mungo.</title>
        <authorList>
            <person name="Junaid A."/>
            <person name="Singh B."/>
            <person name="Bhatia S."/>
        </authorList>
    </citation>
    <scope>NUCLEOTIDE SEQUENCE [LARGE SCALE GENOMIC DNA]</scope>
    <source>
        <strain evidence="4">Urdbean</strain>
    </source>
</reference>
<dbReference type="Pfam" id="PF03731">
    <property type="entry name" value="Ku_N"/>
    <property type="match status" value="1"/>
</dbReference>
<evidence type="ECO:0000259" key="3">
    <source>
        <dbReference type="PROSITE" id="PS50011"/>
    </source>
</evidence>
<protein>
    <recommendedName>
        <fullName evidence="3">Protein kinase domain-containing protein</fullName>
    </recommendedName>
</protein>
<keyword evidence="1" id="KW-0677">Repeat</keyword>
<accession>A0AAQ3NQR0</accession>
<dbReference type="SMART" id="SM00846">
    <property type="entry name" value="Gp_dh_N"/>
    <property type="match status" value="1"/>
</dbReference>
<dbReference type="GO" id="GO:0051287">
    <property type="term" value="F:NAD binding"/>
    <property type="evidence" value="ECO:0007669"/>
    <property type="project" value="InterPro"/>
</dbReference>
<keyword evidence="5" id="KW-1185">Reference proteome</keyword>
<dbReference type="InterPro" id="IPR019734">
    <property type="entry name" value="TPR_rpt"/>
</dbReference>
<dbReference type="InterPro" id="IPR032440">
    <property type="entry name" value="Ribosomal_uS17_N"/>
</dbReference>
<dbReference type="Gene3D" id="1.25.40.10">
    <property type="entry name" value="Tetratricopeptide repeat domain"/>
    <property type="match status" value="1"/>
</dbReference>
<dbReference type="InterPro" id="IPR020828">
    <property type="entry name" value="GlycerAld_3-P_DH_NAD(P)-bd"/>
</dbReference>
<dbReference type="InterPro" id="IPR000719">
    <property type="entry name" value="Prot_kinase_dom"/>
</dbReference>
<dbReference type="PANTHER" id="PTHR45188:SF2">
    <property type="entry name" value="DNAJ HOMOLOG SUBFAMILY C MEMBER 7"/>
    <property type="match status" value="1"/>
</dbReference>
<dbReference type="AlphaFoldDB" id="A0AAQ3NQR0"/>
<dbReference type="GO" id="GO:0004672">
    <property type="term" value="F:protein kinase activity"/>
    <property type="evidence" value="ECO:0007669"/>
    <property type="project" value="InterPro"/>
</dbReference>
<organism evidence="4 5">
    <name type="scientific">Vigna mungo</name>
    <name type="common">Black gram</name>
    <name type="synonym">Phaseolus mungo</name>
    <dbReference type="NCBI Taxonomy" id="3915"/>
    <lineage>
        <taxon>Eukaryota</taxon>
        <taxon>Viridiplantae</taxon>
        <taxon>Streptophyta</taxon>
        <taxon>Embryophyta</taxon>
        <taxon>Tracheophyta</taxon>
        <taxon>Spermatophyta</taxon>
        <taxon>Magnoliopsida</taxon>
        <taxon>eudicotyledons</taxon>
        <taxon>Gunneridae</taxon>
        <taxon>Pentapetalae</taxon>
        <taxon>rosids</taxon>
        <taxon>fabids</taxon>
        <taxon>Fabales</taxon>
        <taxon>Fabaceae</taxon>
        <taxon>Papilionoideae</taxon>
        <taxon>50 kb inversion clade</taxon>
        <taxon>NPAAA clade</taxon>
        <taxon>indigoferoid/millettioid clade</taxon>
        <taxon>Phaseoleae</taxon>
        <taxon>Vigna</taxon>
    </lineage>
</organism>
<dbReference type="SMART" id="SM00028">
    <property type="entry name" value="TPR"/>
    <property type="match status" value="2"/>
</dbReference>
<dbReference type="Proteomes" id="UP001374535">
    <property type="component" value="Chromosome 4"/>
</dbReference>
<evidence type="ECO:0000313" key="5">
    <source>
        <dbReference type="Proteomes" id="UP001374535"/>
    </source>
</evidence>
<evidence type="ECO:0000313" key="4">
    <source>
        <dbReference type="EMBL" id="WVZ14519.1"/>
    </source>
</evidence>
<dbReference type="SUPFAM" id="SSF51735">
    <property type="entry name" value="NAD(P)-binding Rossmann-fold domains"/>
    <property type="match status" value="1"/>
</dbReference>
<sequence>MSFGPRSDRNSAASCSSLDGTTSSEVAIAKQEITELQLVTNGSTPVRGETVVRLKVAINGFGRIGRNFLRCWHGRKDSPLDVVVVNDSGGVKNASHLLKYDSMLGTFKADVKILDNETITVYGKPIKVVSSRNPLKLPWAELGIDIVIEQEHQKLESHFHIVISYISQTLKTQIITRSYDQVAICFFNTVDKPIARLIKEFDQLEVKIFGFPVVVMDMYSGYVPMGYSDYLKKMSNQGTRWLHDTKVLGLNMKVVMNDREGFLKQPKVFLCSKKGGKVKRPGKGGNRFWKSIGLGFKTPRDAIEVTAKLLKVTLLIADKDYEGAIAESGFLLKEDENNLEALFLRGRAYYYLADHDVATRHFQKGLRSDPEHMEEFKVALAVDPDHLAHNVHLHLGLCKVLVKLGRGKDALKSCSEALVQRGEVKLLIEDWEGAVDDMRLAAQKLLYEVDDMRSAAQLRGLGGSCGYEISCSKIVTLKFELEVESSSLTTTPEIKFYMKQLLSGLEHCHSRGVLHRDIKGSNLLIDNEGILKIADFGLGTFYDPTQKHPMTSRVVTLWYRPPELLLGATSYGIGVDL</sequence>
<dbReference type="SUPFAM" id="SSF56112">
    <property type="entry name" value="Protein kinase-like (PK-like)"/>
    <property type="match status" value="1"/>
</dbReference>
<evidence type="ECO:0000256" key="2">
    <source>
        <dbReference type="PROSITE-ProRule" id="PRU00339"/>
    </source>
</evidence>
<dbReference type="InterPro" id="IPR011990">
    <property type="entry name" value="TPR-like_helical_dom_sf"/>
</dbReference>
<dbReference type="SMART" id="SM00220">
    <property type="entry name" value="S_TKc"/>
    <property type="match status" value="1"/>
</dbReference>
<dbReference type="InterPro" id="IPR008271">
    <property type="entry name" value="Ser/Thr_kinase_AS"/>
</dbReference>
<dbReference type="Gene3D" id="1.10.510.10">
    <property type="entry name" value="Transferase(Phosphotransferase) domain 1"/>
    <property type="match status" value="1"/>
</dbReference>
<dbReference type="InterPro" id="IPR011009">
    <property type="entry name" value="Kinase-like_dom_sf"/>
</dbReference>
<keyword evidence="2" id="KW-0802">TPR repeat</keyword>
<dbReference type="Pfam" id="PF00069">
    <property type="entry name" value="Pkinase"/>
    <property type="match status" value="1"/>
</dbReference>
<dbReference type="PANTHER" id="PTHR45188">
    <property type="entry name" value="DNAJ PROTEIN P58IPK HOMOLOG"/>
    <property type="match status" value="1"/>
</dbReference>
<dbReference type="PROSITE" id="PS50011">
    <property type="entry name" value="PROTEIN_KINASE_DOM"/>
    <property type="match status" value="1"/>
</dbReference>
<dbReference type="EMBL" id="CP144697">
    <property type="protein sequence ID" value="WVZ14519.1"/>
    <property type="molecule type" value="Genomic_DNA"/>
</dbReference>
<evidence type="ECO:0000256" key="1">
    <source>
        <dbReference type="ARBA" id="ARBA00022737"/>
    </source>
</evidence>
<feature type="repeat" description="TPR" evidence="2">
    <location>
        <begin position="339"/>
        <end position="372"/>
    </location>
</feature>
<dbReference type="Pfam" id="PF16205">
    <property type="entry name" value="Ribosomal_S17_N"/>
    <property type="match status" value="1"/>
</dbReference>
<gene>
    <name evidence="4" type="ORF">V8G54_012085</name>
</gene>
<dbReference type="GO" id="GO:0005788">
    <property type="term" value="C:endoplasmic reticulum lumen"/>
    <property type="evidence" value="ECO:0007669"/>
    <property type="project" value="TreeGrafter"/>
</dbReference>
<proteinExistence type="predicted"/>
<feature type="domain" description="Protein kinase" evidence="3">
    <location>
        <begin position="314"/>
        <end position="577"/>
    </location>
</feature>
<dbReference type="PROSITE" id="PS50005">
    <property type="entry name" value="TPR"/>
    <property type="match status" value="1"/>
</dbReference>
<dbReference type="InterPro" id="IPR036291">
    <property type="entry name" value="NAD(P)-bd_dom_sf"/>
</dbReference>
<dbReference type="Gene3D" id="3.40.50.720">
    <property type="entry name" value="NAD(P)-binding Rossmann-like Domain"/>
    <property type="match status" value="1"/>
</dbReference>